<dbReference type="PANTHER" id="PTHR43557">
    <property type="entry name" value="APOPTOSIS-INDUCING FACTOR 1"/>
    <property type="match status" value="1"/>
</dbReference>
<evidence type="ECO:0000259" key="6">
    <source>
        <dbReference type="Pfam" id="PF14759"/>
    </source>
</evidence>
<dbReference type="Gene3D" id="3.50.50.60">
    <property type="entry name" value="FAD/NAD(P)-binding domain"/>
    <property type="match status" value="2"/>
</dbReference>
<comment type="cofactor">
    <cofactor evidence="1">
        <name>FAD</name>
        <dbReference type="ChEBI" id="CHEBI:57692"/>
    </cofactor>
</comment>
<dbReference type="GO" id="GO:0005737">
    <property type="term" value="C:cytoplasm"/>
    <property type="evidence" value="ECO:0007669"/>
    <property type="project" value="TreeGrafter"/>
</dbReference>
<sequence length="417" mass="43839">MTSATDLVIAGAGHAGSELALAARQAGWSGPIVLLGDEADLPYQRPPLSKAYLCGKADLEALALRQASAYEAARITWRPGTRLQAIDRERRTAHLYGGEALPYAKLALCTGGRARPWACEGLDPQHPPANLFALRTRADADALRAALRPGSRLAVVGGGYVGLEVAASARDLGAEVCLLEVQPRLLARVAGEAMSDFIAGVHRAAGVDIRTGAAVQRVVVSGGRIERLELADGSALTVDLVVAGVGMLPNTEAALAAGLANEHGVVVDECSVTADPDIVAAGDCTVQHSALYDRAVRLESVPNALEQARAAAAWVCGQRKPNHAVPWFWSDQHGLKLQQAGLSQGHDRCVLRGDPGQRQFCVFYLKADRLIAADTVNRPADFMLVRRALGAGALPRVDPVALADERIPLKATLAAGV</sequence>
<proteinExistence type="predicted"/>
<dbReference type="EMBL" id="CP049989">
    <property type="protein sequence ID" value="QIM53776.1"/>
    <property type="molecule type" value="Genomic_DNA"/>
</dbReference>
<dbReference type="PANTHER" id="PTHR43557:SF2">
    <property type="entry name" value="RIESKE DOMAIN-CONTAINING PROTEIN-RELATED"/>
    <property type="match status" value="1"/>
</dbReference>
<feature type="domain" description="Reductase C-terminal" evidence="6">
    <location>
        <begin position="327"/>
        <end position="412"/>
    </location>
</feature>
<gene>
    <name evidence="7" type="ORF">G9Q37_17245</name>
</gene>
<dbReference type="InterPro" id="IPR050446">
    <property type="entry name" value="FAD-oxidoreductase/Apoptosis"/>
</dbReference>
<dbReference type="InterPro" id="IPR023753">
    <property type="entry name" value="FAD/NAD-binding_dom"/>
</dbReference>
<keyword evidence="3" id="KW-0274">FAD</keyword>
<dbReference type="Proteomes" id="UP000503162">
    <property type="component" value="Chromosome"/>
</dbReference>
<dbReference type="PRINTS" id="PR00411">
    <property type="entry name" value="PNDRDTASEI"/>
</dbReference>
<dbReference type="InterPro" id="IPR036188">
    <property type="entry name" value="FAD/NAD-bd_sf"/>
</dbReference>
<reference evidence="7 8" key="1">
    <citation type="submission" date="2020-03" db="EMBL/GenBank/DDBJ databases">
        <title>Hydrogenophaga sp. nov. isolated from cyanobacterial mat.</title>
        <authorList>
            <person name="Thorat V."/>
            <person name="Kirdat K."/>
            <person name="Tiwarekar B."/>
            <person name="Costa E.D."/>
            <person name="Yadav A."/>
        </authorList>
    </citation>
    <scope>NUCLEOTIDE SEQUENCE [LARGE SCALE GENOMIC DNA]</scope>
    <source>
        <strain evidence="7 8">BA0156</strain>
    </source>
</reference>
<dbReference type="SUPFAM" id="SSF51905">
    <property type="entry name" value="FAD/NAD(P)-binding domain"/>
    <property type="match status" value="2"/>
</dbReference>
<evidence type="ECO:0000259" key="5">
    <source>
        <dbReference type="Pfam" id="PF07992"/>
    </source>
</evidence>
<dbReference type="RefSeq" id="WP_166229112.1">
    <property type="nucleotide sequence ID" value="NZ_CP049989.1"/>
</dbReference>
<evidence type="ECO:0000256" key="3">
    <source>
        <dbReference type="ARBA" id="ARBA00022827"/>
    </source>
</evidence>
<name>A0A6G8IL68_9BURK</name>
<dbReference type="PRINTS" id="PR00368">
    <property type="entry name" value="FADPNR"/>
</dbReference>
<protein>
    <submittedName>
        <fullName evidence="7">FAD-dependent oxidoreductase</fullName>
    </submittedName>
</protein>
<accession>A0A6G8IL68</accession>
<dbReference type="InterPro" id="IPR028202">
    <property type="entry name" value="Reductase_C"/>
</dbReference>
<dbReference type="Gene3D" id="3.30.390.30">
    <property type="match status" value="1"/>
</dbReference>
<dbReference type="KEGG" id="hcz:G9Q37_17245"/>
<evidence type="ECO:0000313" key="8">
    <source>
        <dbReference type="Proteomes" id="UP000503162"/>
    </source>
</evidence>
<dbReference type="InterPro" id="IPR016156">
    <property type="entry name" value="FAD/NAD-linked_Rdtase_dimer_sf"/>
</dbReference>
<dbReference type="Pfam" id="PF07992">
    <property type="entry name" value="Pyr_redox_2"/>
    <property type="match status" value="1"/>
</dbReference>
<evidence type="ECO:0000256" key="4">
    <source>
        <dbReference type="ARBA" id="ARBA00023002"/>
    </source>
</evidence>
<keyword evidence="8" id="KW-1185">Reference proteome</keyword>
<evidence type="ECO:0000256" key="1">
    <source>
        <dbReference type="ARBA" id="ARBA00001974"/>
    </source>
</evidence>
<dbReference type="SUPFAM" id="SSF55424">
    <property type="entry name" value="FAD/NAD-linked reductases, dimerisation (C-terminal) domain"/>
    <property type="match status" value="1"/>
</dbReference>
<keyword evidence="2" id="KW-0285">Flavoprotein</keyword>
<organism evidence="7 8">
    <name type="scientific">Hydrogenophaga crocea</name>
    <dbReference type="NCBI Taxonomy" id="2716225"/>
    <lineage>
        <taxon>Bacteria</taxon>
        <taxon>Pseudomonadati</taxon>
        <taxon>Pseudomonadota</taxon>
        <taxon>Betaproteobacteria</taxon>
        <taxon>Burkholderiales</taxon>
        <taxon>Comamonadaceae</taxon>
        <taxon>Hydrogenophaga</taxon>
    </lineage>
</organism>
<evidence type="ECO:0000313" key="7">
    <source>
        <dbReference type="EMBL" id="QIM53776.1"/>
    </source>
</evidence>
<dbReference type="Pfam" id="PF14759">
    <property type="entry name" value="Reductase_C"/>
    <property type="match status" value="1"/>
</dbReference>
<feature type="domain" description="FAD/NAD(P)-binding" evidence="5">
    <location>
        <begin position="6"/>
        <end position="308"/>
    </location>
</feature>
<dbReference type="GO" id="GO:0016651">
    <property type="term" value="F:oxidoreductase activity, acting on NAD(P)H"/>
    <property type="evidence" value="ECO:0007669"/>
    <property type="project" value="TreeGrafter"/>
</dbReference>
<dbReference type="AlphaFoldDB" id="A0A6G8IL68"/>
<evidence type="ECO:0000256" key="2">
    <source>
        <dbReference type="ARBA" id="ARBA00022630"/>
    </source>
</evidence>
<keyword evidence="4" id="KW-0560">Oxidoreductase</keyword>